<feature type="compositionally biased region" description="Basic residues" evidence="1">
    <location>
        <begin position="162"/>
        <end position="173"/>
    </location>
</feature>
<dbReference type="AlphaFoldDB" id="A0A409X6R2"/>
<protein>
    <submittedName>
        <fullName evidence="2">Uncharacterized protein</fullName>
    </submittedName>
</protein>
<keyword evidence="3" id="KW-1185">Reference proteome</keyword>
<comment type="caution">
    <text evidence="2">The sequence shown here is derived from an EMBL/GenBank/DDBJ whole genome shotgun (WGS) entry which is preliminary data.</text>
</comment>
<sequence>MWTANKYLKNPIGDGGQPRIPTLEVIDPFTDKKSEVAANEEKAQLFASNFFPRKPIQSNTPTNFEYPTPLPDVGPITKKQIERQVKRLSPHKAYGPDEIPSLPRRMEAIYHGCALQTQQTQLQDCQSLPPNCTPKHHPKDSDSNNCRKHQPSGGKAQPPSKHTLRRTPRLNNN</sequence>
<dbReference type="EMBL" id="NHYD01002492">
    <property type="protein sequence ID" value="PPQ86442.1"/>
    <property type="molecule type" value="Genomic_DNA"/>
</dbReference>
<dbReference type="InParanoid" id="A0A409X6R2"/>
<evidence type="ECO:0000313" key="2">
    <source>
        <dbReference type="EMBL" id="PPQ86442.1"/>
    </source>
</evidence>
<dbReference type="Proteomes" id="UP000283269">
    <property type="component" value="Unassembled WGS sequence"/>
</dbReference>
<proteinExistence type="predicted"/>
<gene>
    <name evidence="2" type="ORF">CVT25_008102</name>
</gene>
<evidence type="ECO:0000313" key="3">
    <source>
        <dbReference type="Proteomes" id="UP000283269"/>
    </source>
</evidence>
<organism evidence="2 3">
    <name type="scientific">Psilocybe cyanescens</name>
    <dbReference type="NCBI Taxonomy" id="93625"/>
    <lineage>
        <taxon>Eukaryota</taxon>
        <taxon>Fungi</taxon>
        <taxon>Dikarya</taxon>
        <taxon>Basidiomycota</taxon>
        <taxon>Agaricomycotina</taxon>
        <taxon>Agaricomycetes</taxon>
        <taxon>Agaricomycetidae</taxon>
        <taxon>Agaricales</taxon>
        <taxon>Agaricineae</taxon>
        <taxon>Strophariaceae</taxon>
        <taxon>Psilocybe</taxon>
    </lineage>
</organism>
<accession>A0A409X6R2</accession>
<evidence type="ECO:0000256" key="1">
    <source>
        <dbReference type="SAM" id="MobiDB-lite"/>
    </source>
</evidence>
<name>A0A409X6R2_PSICY</name>
<feature type="region of interest" description="Disordered" evidence="1">
    <location>
        <begin position="126"/>
        <end position="173"/>
    </location>
</feature>
<reference evidence="2 3" key="1">
    <citation type="journal article" date="2018" name="Evol. Lett.">
        <title>Horizontal gene cluster transfer increased hallucinogenic mushroom diversity.</title>
        <authorList>
            <person name="Reynolds H.T."/>
            <person name="Vijayakumar V."/>
            <person name="Gluck-Thaler E."/>
            <person name="Korotkin H.B."/>
            <person name="Matheny P.B."/>
            <person name="Slot J.C."/>
        </authorList>
    </citation>
    <scope>NUCLEOTIDE SEQUENCE [LARGE SCALE GENOMIC DNA]</scope>
    <source>
        <strain evidence="2 3">2631</strain>
    </source>
</reference>